<organism evidence="2 3">
    <name type="scientific">Paraconiothyrium brasiliense</name>
    <dbReference type="NCBI Taxonomy" id="300254"/>
    <lineage>
        <taxon>Eukaryota</taxon>
        <taxon>Fungi</taxon>
        <taxon>Dikarya</taxon>
        <taxon>Ascomycota</taxon>
        <taxon>Pezizomycotina</taxon>
        <taxon>Dothideomycetes</taxon>
        <taxon>Pleosporomycetidae</taxon>
        <taxon>Pleosporales</taxon>
        <taxon>Massarineae</taxon>
        <taxon>Didymosphaeriaceae</taxon>
        <taxon>Paraconiothyrium</taxon>
    </lineage>
</organism>
<gene>
    <name evidence="2" type="ORF">SLS60_007688</name>
</gene>
<evidence type="ECO:0000313" key="3">
    <source>
        <dbReference type="Proteomes" id="UP001521785"/>
    </source>
</evidence>
<name>A0ABR3R6I5_9PLEO</name>
<proteinExistence type="predicted"/>
<dbReference type="Proteomes" id="UP001521785">
    <property type="component" value="Unassembled WGS sequence"/>
</dbReference>
<sequence length="500" mass="57041">MANSTTCAEGTGSPRFRFLHLPLELRDKIYQELLCNFKAAPSYGVNDVVLHKPCDYYVRNIHANILQANKQIYHEAYAIMVKINRFIHVKFFGGLPLDHMLETSTRRVICHRPDAVEAFKGFTMAVSVTPEGLAWFKPEDHFLVAKANKAAMHCMILGEDCAGLVRTLSNVHMPNLGKTLDISVAVAPYLDDRSLMEKESLQPFFNEEGTQENLLAPFREKLRGVENIKITGVEASLASAVKEDIAKDEWTDPQVVLSDLQTAKQRGNDLFKAKELRKASQTWEEAVNDIERIHQSSSWKGLCVKGQTTFIDAVVELYFLMCLNITHVQLTGIEKPIRGYPRTHDAYVYLSLAEQQIDRVMNARQSDLWRKDYVWQPSEVQLAKFMFRWAMCMKAGSLLNDEPRGMLDALRTLEMAKEIVPDDAAIQREAEKVELEYERMVAYMTQEELELSGVISGIDSDEEDEDEDDDWGDDDEFDDMPALMRQDESDDDYSDMPDLV</sequence>
<evidence type="ECO:0000256" key="1">
    <source>
        <dbReference type="SAM" id="MobiDB-lite"/>
    </source>
</evidence>
<comment type="caution">
    <text evidence="2">The sequence shown here is derived from an EMBL/GenBank/DDBJ whole genome shotgun (WGS) entry which is preliminary data.</text>
</comment>
<protein>
    <submittedName>
        <fullName evidence="2">Uncharacterized protein</fullName>
    </submittedName>
</protein>
<keyword evidence="3" id="KW-1185">Reference proteome</keyword>
<accession>A0ABR3R6I5</accession>
<feature type="region of interest" description="Disordered" evidence="1">
    <location>
        <begin position="453"/>
        <end position="500"/>
    </location>
</feature>
<feature type="compositionally biased region" description="Acidic residues" evidence="1">
    <location>
        <begin position="488"/>
        <end position="500"/>
    </location>
</feature>
<reference evidence="2 3" key="1">
    <citation type="submission" date="2024-02" db="EMBL/GenBank/DDBJ databases">
        <title>De novo assembly and annotation of 12 fungi associated with fruit tree decline syndrome in Ontario, Canada.</title>
        <authorList>
            <person name="Sulman M."/>
            <person name="Ellouze W."/>
            <person name="Ilyukhin E."/>
        </authorList>
    </citation>
    <scope>NUCLEOTIDE SEQUENCE [LARGE SCALE GENOMIC DNA]</scope>
    <source>
        <strain evidence="2 3">M42-189</strain>
    </source>
</reference>
<dbReference type="EMBL" id="JAKJXO020000010">
    <property type="protein sequence ID" value="KAL1599883.1"/>
    <property type="molecule type" value="Genomic_DNA"/>
</dbReference>
<evidence type="ECO:0000313" key="2">
    <source>
        <dbReference type="EMBL" id="KAL1599883.1"/>
    </source>
</evidence>
<feature type="compositionally biased region" description="Acidic residues" evidence="1">
    <location>
        <begin position="459"/>
        <end position="479"/>
    </location>
</feature>